<dbReference type="SUPFAM" id="SSF51658">
    <property type="entry name" value="Xylose isomerase-like"/>
    <property type="match status" value="1"/>
</dbReference>
<gene>
    <name evidence="2" type="ORF">RJ53_09805</name>
</gene>
<dbReference type="Gene3D" id="3.20.20.150">
    <property type="entry name" value="Divalent-metal-dependent TIM barrel enzymes"/>
    <property type="match status" value="1"/>
</dbReference>
<dbReference type="Pfam" id="PF01261">
    <property type="entry name" value="AP_endonuc_2"/>
    <property type="match status" value="1"/>
</dbReference>
<dbReference type="InterPro" id="IPR013022">
    <property type="entry name" value="Xyl_isomerase-like_TIM-brl"/>
</dbReference>
<protein>
    <submittedName>
        <fullName evidence="2">Xylose isomerase</fullName>
    </submittedName>
</protein>
<evidence type="ECO:0000313" key="2">
    <source>
        <dbReference type="EMBL" id="MBR1369752.1"/>
    </source>
</evidence>
<dbReference type="OrthoDB" id="372143at2157"/>
<evidence type="ECO:0000259" key="1">
    <source>
        <dbReference type="Pfam" id="PF01261"/>
    </source>
</evidence>
<dbReference type="PANTHER" id="PTHR12110:SF21">
    <property type="entry name" value="XYLOSE ISOMERASE-LIKE TIM BARREL DOMAIN-CONTAINING PROTEIN"/>
    <property type="match status" value="1"/>
</dbReference>
<dbReference type="InterPro" id="IPR036237">
    <property type="entry name" value="Xyl_isomerase-like_sf"/>
</dbReference>
<dbReference type="InterPro" id="IPR050312">
    <property type="entry name" value="IolE/XylAMocC-like"/>
</dbReference>
<keyword evidence="3" id="KW-1185">Reference proteome</keyword>
<keyword evidence="2" id="KW-0413">Isomerase</keyword>
<dbReference type="GO" id="GO:0016853">
    <property type="term" value="F:isomerase activity"/>
    <property type="evidence" value="ECO:0007669"/>
    <property type="project" value="UniProtKB-KW"/>
</dbReference>
<dbReference type="Proteomes" id="UP000730161">
    <property type="component" value="Unassembled WGS sequence"/>
</dbReference>
<organism evidence="2 3">
    <name type="scientific">Methanocalculus chunghsingensis</name>
    <dbReference type="NCBI Taxonomy" id="156457"/>
    <lineage>
        <taxon>Archaea</taxon>
        <taxon>Methanobacteriati</taxon>
        <taxon>Methanobacteriota</taxon>
        <taxon>Stenosarchaea group</taxon>
        <taxon>Methanomicrobia</taxon>
        <taxon>Methanomicrobiales</taxon>
        <taxon>Methanocalculaceae</taxon>
        <taxon>Methanocalculus</taxon>
    </lineage>
</organism>
<accession>A0A8J7WB84</accession>
<comment type="caution">
    <text evidence="2">The sequence shown here is derived from an EMBL/GenBank/DDBJ whole genome shotgun (WGS) entry which is preliminary data.</text>
</comment>
<dbReference type="AlphaFoldDB" id="A0A8J7WB84"/>
<name>A0A8J7WB84_9EURY</name>
<dbReference type="EMBL" id="JWHL01000019">
    <property type="protein sequence ID" value="MBR1369752.1"/>
    <property type="molecule type" value="Genomic_DNA"/>
</dbReference>
<feature type="domain" description="Xylose isomerase-like TIM barrel" evidence="1">
    <location>
        <begin position="42"/>
        <end position="220"/>
    </location>
</feature>
<reference evidence="2" key="1">
    <citation type="submission" date="2014-12" db="EMBL/GenBank/DDBJ databases">
        <authorList>
            <person name="Huang H.-H."/>
            <person name="Chen S.-C."/>
            <person name="Lai M.-C."/>
        </authorList>
    </citation>
    <scope>NUCLEOTIDE SEQUENCE</scope>
    <source>
        <strain evidence="2">K1F9705b</strain>
    </source>
</reference>
<evidence type="ECO:0000313" key="3">
    <source>
        <dbReference type="Proteomes" id="UP000730161"/>
    </source>
</evidence>
<sequence>MFSVSTYCLHTHPLPYALERLSEITDMIELMDDGLHYISSSEILESYSFDYSIHAPARGVNIASLLEPIRRASVEVIDDCFAIAAEVNADVIIHPGYFAWVEERGAAEEQFARSLDEITEAAIDRGVTFSVENMGNWDYFFLRTPDEIPLLQGAPLTLDVGHAHLNACLPGFLKHSFVHIHIHDNDGTNDAHTAVGTGTIDFTEVCRAVNREGITPVIEVQTLDGVLSSIEALRPMLRG</sequence>
<dbReference type="PANTHER" id="PTHR12110">
    <property type="entry name" value="HYDROXYPYRUVATE ISOMERASE"/>
    <property type="match status" value="1"/>
</dbReference>
<proteinExistence type="predicted"/>